<dbReference type="GO" id="GO:0005524">
    <property type="term" value="F:ATP binding"/>
    <property type="evidence" value="ECO:0007669"/>
    <property type="project" value="InterPro"/>
</dbReference>
<evidence type="ECO:0000259" key="2">
    <source>
        <dbReference type="PROSITE" id="PS50011"/>
    </source>
</evidence>
<reference evidence="3 5" key="1">
    <citation type="submission" date="2019-09" db="EMBL/GenBank/DDBJ databases">
        <authorList>
            <person name="Ou C."/>
        </authorList>
    </citation>
    <scope>NUCLEOTIDE SEQUENCE [LARGE SCALE GENOMIC DNA]</scope>
    <source>
        <strain evidence="3">S2</strain>
        <tissue evidence="3">Leaf</tissue>
    </source>
</reference>
<dbReference type="EMBL" id="SMOL01000649">
    <property type="protein sequence ID" value="KAB2604063.1"/>
    <property type="molecule type" value="Genomic_DNA"/>
</dbReference>
<keyword evidence="3" id="KW-0675">Receptor</keyword>
<evidence type="ECO:0000313" key="3">
    <source>
        <dbReference type="EMBL" id="KAB2604063.1"/>
    </source>
</evidence>
<protein>
    <submittedName>
        <fullName evidence="3">G-type lectin S-receptor-like serine/threonine-protein kinase RLK1</fullName>
    </submittedName>
</protein>
<dbReference type="GO" id="GO:0004672">
    <property type="term" value="F:protein kinase activity"/>
    <property type="evidence" value="ECO:0007669"/>
    <property type="project" value="InterPro"/>
</dbReference>
<feature type="domain" description="Protein kinase" evidence="2">
    <location>
        <begin position="1"/>
        <end position="121"/>
    </location>
</feature>
<dbReference type="AlphaFoldDB" id="A0A5N5FM40"/>
<dbReference type="SUPFAM" id="SSF56112">
    <property type="entry name" value="Protein kinase-like (PK-like)"/>
    <property type="match status" value="1"/>
</dbReference>
<dbReference type="Proteomes" id="UP000327157">
    <property type="component" value="Unassembled WGS sequence"/>
</dbReference>
<dbReference type="InterPro" id="IPR001245">
    <property type="entry name" value="Ser-Thr/Tyr_kinase_cat_dom"/>
</dbReference>
<dbReference type="PANTHER" id="PTHR47976">
    <property type="entry name" value="G-TYPE LECTIN S-RECEPTOR-LIKE SERINE/THREONINE-PROTEIN KINASE SD2-5"/>
    <property type="match status" value="1"/>
</dbReference>
<name>A0A5N5FM40_9ROSA</name>
<keyword evidence="1" id="KW-0732">Signal</keyword>
<reference evidence="3 5" key="2">
    <citation type="submission" date="2019-11" db="EMBL/GenBank/DDBJ databases">
        <title>A de novo genome assembly of a pear dwarfing rootstock.</title>
        <authorList>
            <person name="Wang F."/>
            <person name="Wang J."/>
            <person name="Li S."/>
            <person name="Zhang Y."/>
            <person name="Fang M."/>
            <person name="Ma L."/>
            <person name="Zhao Y."/>
            <person name="Jiang S."/>
        </authorList>
    </citation>
    <scope>NUCLEOTIDE SEQUENCE [LARGE SCALE GENOMIC DNA]</scope>
    <source>
        <strain evidence="3">S2</strain>
        <tissue evidence="3">Leaf</tissue>
    </source>
</reference>
<organism evidence="3 5">
    <name type="scientific">Pyrus ussuriensis x Pyrus communis</name>
    <dbReference type="NCBI Taxonomy" id="2448454"/>
    <lineage>
        <taxon>Eukaryota</taxon>
        <taxon>Viridiplantae</taxon>
        <taxon>Streptophyta</taxon>
        <taxon>Embryophyta</taxon>
        <taxon>Tracheophyta</taxon>
        <taxon>Spermatophyta</taxon>
        <taxon>Magnoliopsida</taxon>
        <taxon>eudicotyledons</taxon>
        <taxon>Gunneridae</taxon>
        <taxon>Pentapetalae</taxon>
        <taxon>rosids</taxon>
        <taxon>fabids</taxon>
        <taxon>Rosales</taxon>
        <taxon>Rosaceae</taxon>
        <taxon>Amygdaloideae</taxon>
        <taxon>Maleae</taxon>
        <taxon>Pyrus</taxon>
    </lineage>
</organism>
<dbReference type="Gene3D" id="1.10.510.10">
    <property type="entry name" value="Transferase(Phosphotransferase) domain 1"/>
    <property type="match status" value="1"/>
</dbReference>
<dbReference type="InterPro" id="IPR000719">
    <property type="entry name" value="Prot_kinase_dom"/>
</dbReference>
<evidence type="ECO:0000256" key="1">
    <source>
        <dbReference type="ARBA" id="ARBA00022729"/>
    </source>
</evidence>
<dbReference type="EMBL" id="SMOL01000348">
    <property type="protein sequence ID" value="KAB2620266.1"/>
    <property type="molecule type" value="Genomic_DNA"/>
</dbReference>
<dbReference type="PROSITE" id="PS50011">
    <property type="entry name" value="PROTEIN_KINASE_DOM"/>
    <property type="match status" value="1"/>
</dbReference>
<dbReference type="PANTHER" id="PTHR47976:SF15">
    <property type="entry name" value="G-TYPE LECTIN S-RECEPTOR-LIKE SERINE_THREONINE-PROTEIN KINASE RLK1"/>
    <property type="match status" value="1"/>
</dbReference>
<sequence length="121" mass="13857">MQIGSGVEVAGKRLNYVMQDVEEFKTELNVISQTHHKNLVCLFGYCDKGQQRSLVFEFMSNGTLASFIFADIKPSWRQRIEITYGVAKGLLYLSIERIIILRPLYKEHKGVERAAIIPIHT</sequence>
<evidence type="ECO:0000313" key="4">
    <source>
        <dbReference type="EMBL" id="KAB2620266.1"/>
    </source>
</evidence>
<dbReference type="Pfam" id="PF07714">
    <property type="entry name" value="PK_Tyr_Ser-Thr"/>
    <property type="match status" value="1"/>
</dbReference>
<dbReference type="InterPro" id="IPR051343">
    <property type="entry name" value="G-type_lectin_kinases/EP1-like"/>
</dbReference>
<keyword evidence="3" id="KW-0430">Lectin</keyword>
<keyword evidence="3" id="KW-0808">Transferase</keyword>
<proteinExistence type="predicted"/>
<keyword evidence="5" id="KW-1185">Reference proteome</keyword>
<comment type="caution">
    <text evidence="3">The sequence shown here is derived from an EMBL/GenBank/DDBJ whole genome shotgun (WGS) entry which is preliminary data.</text>
</comment>
<dbReference type="GO" id="GO:0030246">
    <property type="term" value="F:carbohydrate binding"/>
    <property type="evidence" value="ECO:0007669"/>
    <property type="project" value="UniProtKB-KW"/>
</dbReference>
<dbReference type="OrthoDB" id="1154362at2759"/>
<keyword evidence="3" id="KW-0418">Kinase</keyword>
<accession>A0A5N5FM40</accession>
<gene>
    <name evidence="4" type="ORF">D8674_038963</name>
    <name evidence="3" type="ORF">D8674_039013</name>
</gene>
<dbReference type="InterPro" id="IPR011009">
    <property type="entry name" value="Kinase-like_dom_sf"/>
</dbReference>
<evidence type="ECO:0000313" key="5">
    <source>
        <dbReference type="Proteomes" id="UP000327157"/>
    </source>
</evidence>